<keyword evidence="2 8" id="KW-0813">Transport</keyword>
<organism evidence="11 12">
    <name type="scientific">Spongiibacter nanhainus</name>
    <dbReference type="NCBI Taxonomy" id="2794344"/>
    <lineage>
        <taxon>Bacteria</taxon>
        <taxon>Pseudomonadati</taxon>
        <taxon>Pseudomonadota</taxon>
        <taxon>Gammaproteobacteria</taxon>
        <taxon>Cellvibrionales</taxon>
        <taxon>Spongiibacteraceae</taxon>
        <taxon>Spongiibacter</taxon>
    </lineage>
</organism>
<evidence type="ECO:0000256" key="7">
    <source>
        <dbReference type="ARBA" id="ARBA00023136"/>
    </source>
</evidence>
<comment type="similarity">
    <text evidence="8">Belongs to the exbB/tolQ family.</text>
</comment>
<evidence type="ECO:0000313" key="11">
    <source>
        <dbReference type="EMBL" id="QQD18883.1"/>
    </source>
</evidence>
<evidence type="ECO:0000256" key="6">
    <source>
        <dbReference type="ARBA" id="ARBA00022989"/>
    </source>
</evidence>
<comment type="subcellular location">
    <subcellularLocation>
        <location evidence="1">Cell membrane</location>
        <topology evidence="1">Multi-pass membrane protein</topology>
    </subcellularLocation>
    <subcellularLocation>
        <location evidence="8">Membrane</location>
        <topology evidence="8">Multi-pass membrane protein</topology>
    </subcellularLocation>
</comment>
<dbReference type="PANTHER" id="PTHR30625:SF15">
    <property type="entry name" value="BIOPOLYMER TRANSPORT PROTEIN EXBB"/>
    <property type="match status" value="1"/>
</dbReference>
<keyword evidence="3" id="KW-1003">Cell membrane</keyword>
<evidence type="ECO:0000256" key="8">
    <source>
        <dbReference type="RuleBase" id="RU004057"/>
    </source>
</evidence>
<evidence type="ECO:0000256" key="2">
    <source>
        <dbReference type="ARBA" id="ARBA00022448"/>
    </source>
</evidence>
<keyword evidence="5 8" id="KW-0653">Protein transport</keyword>
<dbReference type="EMBL" id="CP066167">
    <property type="protein sequence ID" value="QQD18883.1"/>
    <property type="molecule type" value="Genomic_DNA"/>
</dbReference>
<evidence type="ECO:0000256" key="4">
    <source>
        <dbReference type="ARBA" id="ARBA00022692"/>
    </source>
</evidence>
<dbReference type="PANTHER" id="PTHR30625">
    <property type="entry name" value="PROTEIN TOLQ"/>
    <property type="match status" value="1"/>
</dbReference>
<evidence type="ECO:0000256" key="5">
    <source>
        <dbReference type="ARBA" id="ARBA00022927"/>
    </source>
</evidence>
<name>A0A7T4R1U5_9GAMM</name>
<feature type="domain" description="MotA/TolQ/ExbB proton channel" evidence="10">
    <location>
        <begin position="76"/>
        <end position="196"/>
    </location>
</feature>
<keyword evidence="7 9" id="KW-0472">Membrane</keyword>
<feature type="transmembrane region" description="Helical" evidence="9">
    <location>
        <begin position="16"/>
        <end position="38"/>
    </location>
</feature>
<gene>
    <name evidence="11" type="ORF">I6N98_03180</name>
</gene>
<keyword evidence="4 9" id="KW-0812">Transmembrane</keyword>
<keyword evidence="6 9" id="KW-1133">Transmembrane helix</keyword>
<evidence type="ECO:0000256" key="3">
    <source>
        <dbReference type="ARBA" id="ARBA00022475"/>
    </source>
</evidence>
<dbReference type="KEGG" id="snan:I6N98_03180"/>
<sequence>MEYAYSIVDFFEKGGLFMYPIAVVLVLTLAIALERFLFLWKATRENSRFWSDLSAQLKVGNFSEAEQMTAGSKVAAARVLNGGFEQRRVDPRRSELEQAVEDGLLEILPTIERRTHYLATFSNVATLLGLLGTVLGLITAFSALGSADPVEKANMLSAGISEAMSCTAFGLMVAIPALLLHSWLQSKTMTLIDSLEAVSARFVRLGSGQTMALAA</sequence>
<dbReference type="GO" id="GO:0017038">
    <property type="term" value="P:protein import"/>
    <property type="evidence" value="ECO:0007669"/>
    <property type="project" value="TreeGrafter"/>
</dbReference>
<protein>
    <submittedName>
        <fullName evidence="11">MotA/TolQ/ExbB proton channel family protein</fullName>
    </submittedName>
</protein>
<reference evidence="11 12" key="1">
    <citation type="submission" date="2020-12" db="EMBL/GenBank/DDBJ databases">
        <authorList>
            <person name="Shan Y."/>
        </authorList>
    </citation>
    <scope>NUCLEOTIDE SEQUENCE [LARGE SCALE GENOMIC DNA]</scope>
    <source>
        <strain evidence="12">csc3.9</strain>
    </source>
</reference>
<evidence type="ECO:0000256" key="9">
    <source>
        <dbReference type="SAM" id="Phobius"/>
    </source>
</evidence>
<dbReference type="RefSeq" id="WP_198570369.1">
    <property type="nucleotide sequence ID" value="NZ_CP066167.1"/>
</dbReference>
<dbReference type="Pfam" id="PF01618">
    <property type="entry name" value="MotA_ExbB"/>
    <property type="match status" value="1"/>
</dbReference>
<evidence type="ECO:0000256" key="1">
    <source>
        <dbReference type="ARBA" id="ARBA00004651"/>
    </source>
</evidence>
<evidence type="ECO:0000259" key="10">
    <source>
        <dbReference type="Pfam" id="PF01618"/>
    </source>
</evidence>
<dbReference type="GO" id="GO:0005886">
    <property type="term" value="C:plasma membrane"/>
    <property type="evidence" value="ECO:0007669"/>
    <property type="project" value="UniProtKB-SubCell"/>
</dbReference>
<dbReference type="Proteomes" id="UP000596063">
    <property type="component" value="Chromosome"/>
</dbReference>
<feature type="transmembrane region" description="Helical" evidence="9">
    <location>
        <begin position="117"/>
        <end position="144"/>
    </location>
</feature>
<keyword evidence="12" id="KW-1185">Reference proteome</keyword>
<dbReference type="InterPro" id="IPR050790">
    <property type="entry name" value="ExbB/TolQ_transport"/>
</dbReference>
<dbReference type="AlphaFoldDB" id="A0A7T4R1U5"/>
<feature type="transmembrane region" description="Helical" evidence="9">
    <location>
        <begin position="156"/>
        <end position="180"/>
    </location>
</feature>
<proteinExistence type="inferred from homology"/>
<accession>A0A7T4R1U5</accession>
<evidence type="ECO:0000313" key="12">
    <source>
        <dbReference type="Proteomes" id="UP000596063"/>
    </source>
</evidence>
<dbReference type="InterPro" id="IPR002898">
    <property type="entry name" value="MotA_ExbB_proton_chnl"/>
</dbReference>